<dbReference type="InParanoid" id="A0A194R0R0"/>
<evidence type="ECO:0000256" key="6">
    <source>
        <dbReference type="ARBA" id="ARBA00022705"/>
    </source>
</evidence>
<evidence type="ECO:0000256" key="2">
    <source>
        <dbReference type="ARBA" id="ARBA00010977"/>
    </source>
</evidence>
<evidence type="ECO:0000256" key="8">
    <source>
        <dbReference type="ARBA" id="ARBA00023125"/>
    </source>
</evidence>
<dbReference type="InterPro" id="IPR031311">
    <property type="entry name" value="CHIT_BIND_RR_consensus"/>
</dbReference>
<evidence type="ECO:0000256" key="12">
    <source>
        <dbReference type="PROSITE-ProRule" id="PRU00497"/>
    </source>
</evidence>
<dbReference type="GO" id="GO:0006270">
    <property type="term" value="P:DNA replication initiation"/>
    <property type="evidence" value="ECO:0007669"/>
    <property type="project" value="TreeGrafter"/>
</dbReference>
<keyword evidence="9" id="KW-0539">Nucleus</keyword>
<evidence type="ECO:0000256" key="4">
    <source>
        <dbReference type="ARBA" id="ARBA00022460"/>
    </source>
</evidence>
<keyword evidence="4 12" id="KW-0193">Cuticle</keyword>
<dbReference type="GO" id="GO:0003688">
    <property type="term" value="F:DNA replication origin binding"/>
    <property type="evidence" value="ECO:0007669"/>
    <property type="project" value="TreeGrafter"/>
</dbReference>
<evidence type="ECO:0000313" key="16">
    <source>
        <dbReference type="EMBL" id="KPJ11383.1"/>
    </source>
</evidence>
<dbReference type="GO" id="GO:0042302">
    <property type="term" value="F:structural constituent of cuticle"/>
    <property type="evidence" value="ECO:0007669"/>
    <property type="project" value="UniProtKB-UniRule"/>
</dbReference>
<dbReference type="GO" id="GO:0005656">
    <property type="term" value="C:nuclear pre-replicative complex"/>
    <property type="evidence" value="ECO:0007669"/>
    <property type="project" value="TreeGrafter"/>
</dbReference>
<dbReference type="PROSITE" id="PS00233">
    <property type="entry name" value="CHIT_BIND_RR_1"/>
    <property type="match status" value="1"/>
</dbReference>
<evidence type="ECO:0000259" key="15">
    <source>
        <dbReference type="Pfam" id="PF19675"/>
    </source>
</evidence>
<dbReference type="FunCoup" id="A0A194R0R0">
    <property type="interactions" value="1830"/>
</dbReference>
<evidence type="ECO:0000256" key="7">
    <source>
        <dbReference type="ARBA" id="ARBA00022729"/>
    </source>
</evidence>
<dbReference type="Pfam" id="PF07034">
    <property type="entry name" value="ORC3_N"/>
    <property type="match status" value="1"/>
</dbReference>
<sequence>MDKDETISVSKGVFLFKNGFKKSLKAKHKPKVWVQSRFRKEPWYNCFQQTWNLFEVNIKELHHQTYSTLLNDIVDYIEFHHMNNYFGSIEGVIPTATLITGVNQPDHVSQFNALINLIRQNVTPHIAMTHSQDGSTIKLLVENVVWQLINGQGMLDHSENENIDDSMEFKVPKLKKNQCTMKSLHNWYQNACVNNTPNKKKKVNTKKPLIIIIPDFESFHCNVLQDFVMIVSSYISKLPIVLVFGVATSVSALHKSFPYHVSSKLLMKVFHSHSSPVYMNQVLENIFLTHTSPFHLSGKAFELLTDVFLFYDFSVAGLLQSIKYCMMDHFYGDNIKILCCARQDIDSAVAALSSHDLESVRQLLSFRPYLEEQNCKIKIKLFEDDNFFREILCKKMHELHDYLFSFYSCIRLLFVFIKDLPKNILGKSVREIYSKCAVENITGTQAFRECMQLINFQSQYKLVDTIKDALKSVNTCLQITSPMKALRSTPVKNNQNDISVNTIGESLMKTIRIHLLMFLRQIESANNQATLLTDGDEDIEIKTEAVPGDRYKLKEKLLRATRVERVQSEYEMIRSRFVSYLEEVFAKALQPPHAQTFHEILFFSDVANVKKQIVGSPRGAIHTALSNPVYYLQCKCCILPSPESVSDTLPDVSLTYKLHRECGKHINLYDWLQAFAAIVNPTEDDQAHQDPTVQARFSRAVAELQFLGFIKSSKRKTDHMIVFALALVALAAAAPVEPEPPKIVRSEFNQEPDGAYNFGFETENGINRQENGQLKEALDEENKPHTVVVVRGSYFYTDKEGKVETVNYYADETGFHAEGDSIPKGPARR</sequence>
<evidence type="ECO:0000256" key="10">
    <source>
        <dbReference type="ARBA" id="ARBA00026084"/>
    </source>
</evidence>
<name>A0A194R0R0_PAPMA</name>
<protein>
    <recommendedName>
        <fullName evidence="3">Origin recognition complex subunit 3</fullName>
    </recommendedName>
</protein>
<evidence type="ECO:0000256" key="3">
    <source>
        <dbReference type="ARBA" id="ARBA00019085"/>
    </source>
</evidence>
<dbReference type="InterPro" id="IPR045667">
    <property type="entry name" value="ORC3_N"/>
</dbReference>
<dbReference type="InterPro" id="IPR000618">
    <property type="entry name" value="Insect_cuticle"/>
</dbReference>
<evidence type="ECO:0000313" key="17">
    <source>
        <dbReference type="Proteomes" id="UP000053240"/>
    </source>
</evidence>
<dbReference type="CDD" id="cd20704">
    <property type="entry name" value="Orc3"/>
    <property type="match status" value="2"/>
</dbReference>
<keyword evidence="8" id="KW-0238">DNA-binding</keyword>
<dbReference type="PANTHER" id="PTHR12748:SF0">
    <property type="entry name" value="ORIGIN RECOGNITION COMPLEX SUBUNIT 3"/>
    <property type="match status" value="1"/>
</dbReference>
<dbReference type="InterPro" id="IPR020795">
    <property type="entry name" value="ORC3"/>
</dbReference>
<dbReference type="Pfam" id="PF18137">
    <property type="entry name" value="WHD_ORC"/>
    <property type="match status" value="1"/>
</dbReference>
<dbReference type="Proteomes" id="UP000053240">
    <property type="component" value="Unassembled WGS sequence"/>
</dbReference>
<feature type="domain" description="Origin recognition complex subunit 3 winged helix C-terminal" evidence="14">
    <location>
        <begin position="618"/>
        <end position="720"/>
    </location>
</feature>
<evidence type="ECO:0000259" key="13">
    <source>
        <dbReference type="Pfam" id="PF07034"/>
    </source>
</evidence>
<keyword evidence="6" id="KW-0235">DNA replication</keyword>
<gene>
    <name evidence="16" type="ORF">RR48_15022</name>
</gene>
<proteinExistence type="inferred from homology"/>
<comment type="subcellular location">
    <subcellularLocation>
        <location evidence="1">Nucleus</location>
    </subcellularLocation>
</comment>
<keyword evidence="17" id="KW-1185">Reference proteome</keyword>
<dbReference type="EMBL" id="KQ460883">
    <property type="protein sequence ID" value="KPJ11383.1"/>
    <property type="molecule type" value="Genomic_DNA"/>
</dbReference>
<evidence type="ECO:0000256" key="11">
    <source>
        <dbReference type="ARBA" id="ARBA00045241"/>
    </source>
</evidence>
<dbReference type="GO" id="GO:0005664">
    <property type="term" value="C:nuclear origin of replication recognition complex"/>
    <property type="evidence" value="ECO:0007669"/>
    <property type="project" value="InterPro"/>
</dbReference>
<accession>A0A194R0R0</accession>
<comment type="similarity">
    <text evidence="2">Belongs to the ORC3 family.</text>
</comment>
<evidence type="ECO:0000259" key="14">
    <source>
        <dbReference type="Pfam" id="PF18137"/>
    </source>
</evidence>
<dbReference type="InterPro" id="IPR045663">
    <property type="entry name" value="ORC3_ins"/>
</dbReference>
<dbReference type="PANTHER" id="PTHR12748">
    <property type="entry name" value="ORIGIN RECOGNITION COMPLEX SUBUNIT 3"/>
    <property type="match status" value="1"/>
</dbReference>
<reference evidence="16 17" key="1">
    <citation type="journal article" date="2015" name="Nat. Commun.">
        <title>Outbred genome sequencing and CRISPR/Cas9 gene editing in butterflies.</title>
        <authorList>
            <person name="Li X."/>
            <person name="Fan D."/>
            <person name="Zhang W."/>
            <person name="Liu G."/>
            <person name="Zhang L."/>
            <person name="Zhao L."/>
            <person name="Fang X."/>
            <person name="Chen L."/>
            <person name="Dong Y."/>
            <person name="Chen Y."/>
            <person name="Ding Y."/>
            <person name="Zhao R."/>
            <person name="Feng M."/>
            <person name="Zhu Y."/>
            <person name="Feng Y."/>
            <person name="Jiang X."/>
            <person name="Zhu D."/>
            <person name="Xiang H."/>
            <person name="Feng X."/>
            <person name="Li S."/>
            <person name="Wang J."/>
            <person name="Zhang G."/>
            <person name="Kronforst M.R."/>
            <person name="Wang W."/>
        </authorList>
    </citation>
    <scope>NUCLEOTIDE SEQUENCE [LARGE SCALE GENOMIC DNA]</scope>
    <source>
        <strain evidence="16">Ya'a_city_454_Pm</strain>
        <tissue evidence="16">Whole body</tissue>
    </source>
</reference>
<organism evidence="16 17">
    <name type="scientific">Papilio machaon</name>
    <name type="common">Old World swallowtail butterfly</name>
    <dbReference type="NCBI Taxonomy" id="76193"/>
    <lineage>
        <taxon>Eukaryota</taxon>
        <taxon>Metazoa</taxon>
        <taxon>Ecdysozoa</taxon>
        <taxon>Arthropoda</taxon>
        <taxon>Hexapoda</taxon>
        <taxon>Insecta</taxon>
        <taxon>Pterygota</taxon>
        <taxon>Neoptera</taxon>
        <taxon>Endopterygota</taxon>
        <taxon>Lepidoptera</taxon>
        <taxon>Glossata</taxon>
        <taxon>Ditrysia</taxon>
        <taxon>Papilionoidea</taxon>
        <taxon>Papilionidae</taxon>
        <taxon>Papilioninae</taxon>
        <taxon>Papilio</taxon>
    </lineage>
</organism>
<comment type="function">
    <text evidence="11">Component of the origin recognition complex (ORC) that binds origins of replication. DNA-binding is ATP-dependent. The specific DNA sequences that define origins of replication have not been identified yet. ORC is required to assemble the pre-replication complex necessary to initiate DNA replication. Binds histone H3 and H4 trimethylation marks H3K9me3, H3K27me3 and H4K20me3.</text>
</comment>
<feature type="domain" description="Origin recognition complex subunit 3 N-terminal" evidence="13">
    <location>
        <begin position="5"/>
        <end position="338"/>
    </location>
</feature>
<feature type="domain" description="Origin recognition complex subunit 3 insertion" evidence="15">
    <location>
        <begin position="350"/>
        <end position="605"/>
    </location>
</feature>
<dbReference type="PROSITE" id="PS51155">
    <property type="entry name" value="CHIT_BIND_RR_2"/>
    <property type="match status" value="1"/>
</dbReference>
<dbReference type="GO" id="GO:0031261">
    <property type="term" value="C:DNA replication preinitiation complex"/>
    <property type="evidence" value="ECO:0007669"/>
    <property type="project" value="TreeGrafter"/>
</dbReference>
<dbReference type="InterPro" id="IPR040855">
    <property type="entry name" value="ORC_WH_C"/>
</dbReference>
<dbReference type="Pfam" id="PF19675">
    <property type="entry name" value="ORC3_ins"/>
    <property type="match status" value="1"/>
</dbReference>
<dbReference type="PRINTS" id="PR00947">
    <property type="entry name" value="CUTICLE"/>
</dbReference>
<keyword evidence="5" id="KW-0597">Phosphoprotein</keyword>
<dbReference type="Pfam" id="PF00379">
    <property type="entry name" value="Chitin_bind_4"/>
    <property type="match status" value="1"/>
</dbReference>
<evidence type="ECO:0000256" key="5">
    <source>
        <dbReference type="ARBA" id="ARBA00022553"/>
    </source>
</evidence>
<comment type="subunit">
    <text evidence="10">Component of ORC, a complex composed of at least 6 subunits: ORC1, ORC2, ORC3, ORC4, ORC5 and ORC6. ORC is regulated in a cell-cycle dependent manner. It is sequentially assembled at the exit from anaphase of mitosis and disassembled as cells enter S phase.</text>
</comment>
<dbReference type="AlphaFoldDB" id="A0A194R0R0"/>
<evidence type="ECO:0000256" key="1">
    <source>
        <dbReference type="ARBA" id="ARBA00004123"/>
    </source>
</evidence>
<evidence type="ECO:0000256" key="9">
    <source>
        <dbReference type="ARBA" id="ARBA00023242"/>
    </source>
</evidence>
<keyword evidence="7" id="KW-0732">Signal</keyword>
<dbReference type="STRING" id="76193.A0A194R0R0"/>